<dbReference type="RefSeq" id="WP_379808878.1">
    <property type="nucleotide sequence ID" value="NZ_JBHUOL010000022.1"/>
</dbReference>
<dbReference type="Pfam" id="PF00027">
    <property type="entry name" value="cNMP_binding"/>
    <property type="match status" value="1"/>
</dbReference>
<dbReference type="PROSITE" id="PS50042">
    <property type="entry name" value="CNMP_BINDING_3"/>
    <property type="match status" value="1"/>
</dbReference>
<proteinExistence type="predicted"/>
<evidence type="ECO:0000313" key="3">
    <source>
        <dbReference type="Proteomes" id="UP001597549"/>
    </source>
</evidence>
<dbReference type="InterPro" id="IPR000595">
    <property type="entry name" value="cNMP-bd_dom"/>
</dbReference>
<gene>
    <name evidence="2" type="ORF">ACFSX9_14320</name>
</gene>
<dbReference type="InterPro" id="IPR014710">
    <property type="entry name" value="RmlC-like_jellyroll"/>
</dbReference>
<name>A0ABW5ZAK7_9FLAO</name>
<evidence type="ECO:0000313" key="2">
    <source>
        <dbReference type="EMBL" id="MFD2909909.1"/>
    </source>
</evidence>
<dbReference type="Proteomes" id="UP001597549">
    <property type="component" value="Unassembled WGS sequence"/>
</dbReference>
<organism evidence="2 3">
    <name type="scientific">Flavobacterium ardleyense</name>
    <dbReference type="NCBI Taxonomy" id="2038737"/>
    <lineage>
        <taxon>Bacteria</taxon>
        <taxon>Pseudomonadati</taxon>
        <taxon>Bacteroidota</taxon>
        <taxon>Flavobacteriia</taxon>
        <taxon>Flavobacteriales</taxon>
        <taxon>Flavobacteriaceae</taxon>
        <taxon>Flavobacterium</taxon>
    </lineage>
</organism>
<dbReference type="InterPro" id="IPR018490">
    <property type="entry name" value="cNMP-bd_dom_sf"/>
</dbReference>
<dbReference type="EMBL" id="JBHUOL010000022">
    <property type="protein sequence ID" value="MFD2909909.1"/>
    <property type="molecule type" value="Genomic_DNA"/>
</dbReference>
<comment type="caution">
    <text evidence="2">The sequence shown here is derived from an EMBL/GenBank/DDBJ whole genome shotgun (WGS) entry which is preliminary data.</text>
</comment>
<accession>A0ABW5ZAK7</accession>
<feature type="domain" description="Cyclic nucleotide-binding" evidence="1">
    <location>
        <begin position="54"/>
        <end position="163"/>
    </location>
</feature>
<dbReference type="PROSITE" id="PS51257">
    <property type="entry name" value="PROKAR_LIPOPROTEIN"/>
    <property type="match status" value="1"/>
</dbReference>
<evidence type="ECO:0000259" key="1">
    <source>
        <dbReference type="PROSITE" id="PS50042"/>
    </source>
</evidence>
<dbReference type="Gene3D" id="2.60.120.10">
    <property type="entry name" value="Jelly Rolls"/>
    <property type="match status" value="1"/>
</dbReference>
<sequence>MKLLFVQLLQIIASCYFVALTTQIQKIKINGSSFKICNFETMQPIIQNISKHVSLTPEEQALFLSKTETKTVKAKSVLLHSGTVVKHTYFVNSGILRSFYINDNIIENVLHFACTGWWIGDMYSYISEKPGNLFIEVLEDAEVVILSKENHQELYQKIPKLERFFRILAENSLIAHQQRLMENLTLTAEDRFEKFCTKYPSLIQNIPQKHIASFIGVTPEFFSKMKARMLKK</sequence>
<reference evidence="3" key="1">
    <citation type="journal article" date="2019" name="Int. J. Syst. Evol. Microbiol.">
        <title>The Global Catalogue of Microorganisms (GCM) 10K type strain sequencing project: providing services to taxonomists for standard genome sequencing and annotation.</title>
        <authorList>
            <consortium name="The Broad Institute Genomics Platform"/>
            <consortium name="The Broad Institute Genome Sequencing Center for Infectious Disease"/>
            <person name="Wu L."/>
            <person name="Ma J."/>
        </authorList>
    </citation>
    <scope>NUCLEOTIDE SEQUENCE [LARGE SCALE GENOMIC DNA]</scope>
    <source>
        <strain evidence="3">KCTC 52644</strain>
    </source>
</reference>
<keyword evidence="3" id="KW-1185">Reference proteome</keyword>
<protein>
    <submittedName>
        <fullName evidence="2">Crp/Fnr family transcriptional regulator</fullName>
    </submittedName>
</protein>
<dbReference type="SUPFAM" id="SSF51206">
    <property type="entry name" value="cAMP-binding domain-like"/>
    <property type="match status" value="1"/>
</dbReference>